<evidence type="ECO:0000256" key="8">
    <source>
        <dbReference type="ARBA" id="ARBA00034617"/>
    </source>
</evidence>
<keyword evidence="7" id="KW-0413">Isomerase</keyword>
<evidence type="ECO:0000256" key="12">
    <source>
        <dbReference type="PROSITE-ProRule" id="PRU00560"/>
    </source>
</evidence>
<comment type="catalytic activity">
    <reaction evidence="8">
        <text>Couples ATP hydrolysis with the unwinding of duplex DNA by translocating in the 3'-5' direction.</text>
        <dbReference type="EC" id="5.6.2.4"/>
    </reaction>
</comment>
<dbReference type="CDD" id="cd06257">
    <property type="entry name" value="DnaJ"/>
    <property type="match status" value="1"/>
</dbReference>
<feature type="region of interest" description="Disordered" evidence="13">
    <location>
        <begin position="1"/>
        <end position="49"/>
    </location>
</feature>
<keyword evidence="3 12" id="KW-0378">Hydrolase</keyword>
<reference evidence="16 17" key="1">
    <citation type="journal article" date="2020" name="Microorganisms">
        <title>Osmotic Adaptation and Compatible Solute Biosynthesis of Phototrophic Bacteria as Revealed from Genome Analyses.</title>
        <authorList>
            <person name="Imhoff J.F."/>
            <person name="Rahn T."/>
            <person name="Kunzel S."/>
            <person name="Keller A."/>
            <person name="Neulinger S.C."/>
        </authorList>
    </citation>
    <scope>NUCLEOTIDE SEQUENCE [LARGE SCALE GENOMIC DNA]</scope>
    <source>
        <strain evidence="16 17">DSM 9895</strain>
    </source>
</reference>
<dbReference type="PANTHER" id="PTHR11070:SF2">
    <property type="entry name" value="ATP-DEPENDENT DNA HELICASE SRS2"/>
    <property type="match status" value="1"/>
</dbReference>
<keyword evidence="17" id="KW-1185">Reference proteome</keyword>
<dbReference type="Gene3D" id="1.10.486.10">
    <property type="entry name" value="PCRA, domain 4"/>
    <property type="match status" value="1"/>
</dbReference>
<dbReference type="Pfam" id="PF13361">
    <property type="entry name" value="UvrD_C"/>
    <property type="match status" value="1"/>
</dbReference>
<dbReference type="Gene3D" id="1.10.287.110">
    <property type="entry name" value="DnaJ domain"/>
    <property type="match status" value="1"/>
</dbReference>
<dbReference type="Pfam" id="PF00580">
    <property type="entry name" value="UvrD-helicase"/>
    <property type="match status" value="1"/>
</dbReference>
<dbReference type="InterPro" id="IPR027417">
    <property type="entry name" value="P-loop_NTPase"/>
</dbReference>
<dbReference type="InterPro" id="IPR036869">
    <property type="entry name" value="J_dom_sf"/>
</dbReference>
<keyword evidence="5 12" id="KW-0067">ATP-binding</keyword>
<proteinExistence type="inferred from homology"/>
<evidence type="ECO:0000256" key="2">
    <source>
        <dbReference type="ARBA" id="ARBA00022741"/>
    </source>
</evidence>
<dbReference type="InterPro" id="IPR001623">
    <property type="entry name" value="DnaJ_domain"/>
</dbReference>
<feature type="domain" description="UvrD-like helicase C-terminal" evidence="15">
    <location>
        <begin position="350"/>
        <end position="612"/>
    </location>
</feature>
<evidence type="ECO:0000256" key="6">
    <source>
        <dbReference type="ARBA" id="ARBA00023125"/>
    </source>
</evidence>
<gene>
    <name evidence="16" type="ORF">CKO28_04735</name>
</gene>
<evidence type="ECO:0000256" key="1">
    <source>
        <dbReference type="ARBA" id="ARBA00009922"/>
    </source>
</evidence>
<dbReference type="CDD" id="cd17932">
    <property type="entry name" value="DEXQc_UvrD"/>
    <property type="match status" value="1"/>
</dbReference>
<comment type="catalytic activity">
    <reaction evidence="11">
        <text>ATP + H2O = ADP + phosphate + H(+)</text>
        <dbReference type="Rhea" id="RHEA:13065"/>
        <dbReference type="ChEBI" id="CHEBI:15377"/>
        <dbReference type="ChEBI" id="CHEBI:15378"/>
        <dbReference type="ChEBI" id="CHEBI:30616"/>
        <dbReference type="ChEBI" id="CHEBI:43474"/>
        <dbReference type="ChEBI" id="CHEBI:456216"/>
        <dbReference type="EC" id="5.6.2.4"/>
    </reaction>
</comment>
<dbReference type="InterPro" id="IPR014017">
    <property type="entry name" value="DNA_helicase_UvrD-like_C"/>
</dbReference>
<dbReference type="SUPFAM" id="SSF52540">
    <property type="entry name" value="P-loop containing nucleoside triphosphate hydrolases"/>
    <property type="match status" value="1"/>
</dbReference>
<evidence type="ECO:0000256" key="10">
    <source>
        <dbReference type="ARBA" id="ARBA00034923"/>
    </source>
</evidence>
<name>A0ABS1DAT3_9PROT</name>
<dbReference type="PANTHER" id="PTHR11070">
    <property type="entry name" value="UVRD / RECB / PCRA DNA HELICASE FAMILY MEMBER"/>
    <property type="match status" value="1"/>
</dbReference>
<dbReference type="EMBL" id="NRRL01000006">
    <property type="protein sequence ID" value="MBK1667334.1"/>
    <property type="molecule type" value="Genomic_DNA"/>
</dbReference>
<dbReference type="Gene3D" id="1.10.10.160">
    <property type="match status" value="1"/>
</dbReference>
<sequence>MPSSPPLFPGFDDIAPKVGAPVKQGKSSKPRKPRKPCGSAPNALPQVVDDHGLNPEQLAAAQAPINRPCLVLAGAGTGKTKTLVARYLFLLAQKVPAQRIMTVAFNKTAADELAQRLQQASGRKPSWNGTFHGLGFRLLNELRDLFDLPDKIKVLSDSDITGLLRQISFDLSIRSDIADLTTLRTAISSWKNRECTPADVAADLAATERRLLARGPLRDDDPAAFALRANQMIHAVYETYETRKAEARKIDFGDMLLLPTVAMREDPGLRVRMAQRFDQILVDEYQDINTCQYAFIQHLASAGAQLYVCGDDAQAIYGWRDAKVEHILNFKSQYPDATLVSLTRNYRCPPEVLDVANVIAGNLRQRVANAHLQATKEPGGKPQCGRFATARAEIAEVTRRIAAHGEDGGAWRDIAVLARVNRTLRAVEDRLVYLGIPYVVRGGSFWDRAEVKDVLAYLEAALDPAADDAFRRIANAPARNLGRTAMKKLEAKARAQGRPLQSLALIDALPKPGAQGFEHLLTHLAAARKAMQHGSPPSAALTNLLEAVKYHRHLKGDPETVKERTENVIEVCEAVDEYDSPAQLLLHARACVGKQSQSPDAVVLSTVHRAKGLEWPWVFLVACQQGQMPHGLAQSMREREEERRLAYVAVTRARTKLWISWAQIDRMGRPQDPSEYLFEVESLLDHSDSFATPIDHLFADTPGTSGETYGRAKPASSAPPWSRVLEVKPDASLAEIEAAYRALVKRHHPDLGGSHAKMTELNIAIAQARAFNTQGS</sequence>
<evidence type="ECO:0000259" key="15">
    <source>
        <dbReference type="PROSITE" id="PS51217"/>
    </source>
</evidence>
<evidence type="ECO:0000256" key="11">
    <source>
        <dbReference type="ARBA" id="ARBA00048988"/>
    </source>
</evidence>
<evidence type="ECO:0000256" key="9">
    <source>
        <dbReference type="ARBA" id="ARBA00034808"/>
    </source>
</evidence>
<dbReference type="Proteomes" id="UP001296873">
    <property type="component" value="Unassembled WGS sequence"/>
</dbReference>
<evidence type="ECO:0000256" key="13">
    <source>
        <dbReference type="SAM" id="MobiDB-lite"/>
    </source>
</evidence>
<evidence type="ECO:0000256" key="7">
    <source>
        <dbReference type="ARBA" id="ARBA00023235"/>
    </source>
</evidence>
<keyword evidence="4 12" id="KW-0347">Helicase</keyword>
<evidence type="ECO:0000313" key="16">
    <source>
        <dbReference type="EMBL" id="MBK1667334.1"/>
    </source>
</evidence>
<comment type="similarity">
    <text evidence="1">Belongs to the helicase family. UvrD subfamily.</text>
</comment>
<comment type="caution">
    <text evidence="16">The sequence shown here is derived from an EMBL/GenBank/DDBJ whole genome shotgun (WGS) entry which is preliminary data.</text>
</comment>
<dbReference type="SUPFAM" id="SSF46565">
    <property type="entry name" value="Chaperone J-domain"/>
    <property type="match status" value="1"/>
</dbReference>
<evidence type="ECO:0000313" key="17">
    <source>
        <dbReference type="Proteomes" id="UP001296873"/>
    </source>
</evidence>
<dbReference type="InterPro" id="IPR014016">
    <property type="entry name" value="UvrD-like_ATP-bd"/>
</dbReference>
<evidence type="ECO:0000256" key="5">
    <source>
        <dbReference type="ARBA" id="ARBA00022840"/>
    </source>
</evidence>
<keyword evidence="2 12" id="KW-0547">Nucleotide-binding</keyword>
<feature type="binding site" evidence="12">
    <location>
        <begin position="73"/>
        <end position="80"/>
    </location>
    <ligand>
        <name>ATP</name>
        <dbReference type="ChEBI" id="CHEBI:30616"/>
    </ligand>
</feature>
<dbReference type="InterPro" id="IPR000212">
    <property type="entry name" value="DNA_helicase_UvrD/REP"/>
</dbReference>
<feature type="domain" description="UvrD-like helicase ATP-binding" evidence="14">
    <location>
        <begin position="52"/>
        <end position="349"/>
    </location>
</feature>
<dbReference type="Pfam" id="PF00226">
    <property type="entry name" value="DnaJ"/>
    <property type="match status" value="1"/>
</dbReference>
<accession>A0ABS1DAT3</accession>
<dbReference type="SMART" id="SM00271">
    <property type="entry name" value="DnaJ"/>
    <property type="match status" value="1"/>
</dbReference>
<evidence type="ECO:0000259" key="14">
    <source>
        <dbReference type="PROSITE" id="PS51198"/>
    </source>
</evidence>
<dbReference type="InterPro" id="IPR013986">
    <property type="entry name" value="DExx_box_DNA_helicase_dom_sf"/>
</dbReference>
<dbReference type="Gene3D" id="3.40.50.300">
    <property type="entry name" value="P-loop containing nucleotide triphosphate hydrolases"/>
    <property type="match status" value="2"/>
</dbReference>
<organism evidence="16 17">
    <name type="scientific">Rhodovibrio sodomensis</name>
    <dbReference type="NCBI Taxonomy" id="1088"/>
    <lineage>
        <taxon>Bacteria</taxon>
        <taxon>Pseudomonadati</taxon>
        <taxon>Pseudomonadota</taxon>
        <taxon>Alphaproteobacteria</taxon>
        <taxon>Rhodospirillales</taxon>
        <taxon>Rhodovibrionaceae</taxon>
        <taxon>Rhodovibrio</taxon>
    </lineage>
</organism>
<dbReference type="PROSITE" id="PS51217">
    <property type="entry name" value="UVRD_HELICASE_CTER"/>
    <property type="match status" value="1"/>
</dbReference>
<protein>
    <recommendedName>
        <fullName evidence="9">DNA 3'-5' helicase</fullName>
        <ecNumber evidence="9">5.6.2.4</ecNumber>
    </recommendedName>
    <alternativeName>
        <fullName evidence="10">DNA 3'-5' helicase II</fullName>
    </alternativeName>
</protein>
<dbReference type="EC" id="5.6.2.4" evidence="9"/>
<evidence type="ECO:0000256" key="4">
    <source>
        <dbReference type="ARBA" id="ARBA00022806"/>
    </source>
</evidence>
<evidence type="ECO:0000256" key="3">
    <source>
        <dbReference type="ARBA" id="ARBA00022801"/>
    </source>
</evidence>
<feature type="compositionally biased region" description="Basic residues" evidence="13">
    <location>
        <begin position="26"/>
        <end position="35"/>
    </location>
</feature>
<dbReference type="PROSITE" id="PS51198">
    <property type="entry name" value="UVRD_HELICASE_ATP_BIND"/>
    <property type="match status" value="1"/>
</dbReference>
<keyword evidence="6" id="KW-0238">DNA-binding</keyword>